<name>A0A0F9FY93_9ZZZZ</name>
<proteinExistence type="predicted"/>
<protein>
    <submittedName>
        <fullName evidence="1">Uncharacterized protein</fullName>
    </submittedName>
</protein>
<organism evidence="1">
    <name type="scientific">marine sediment metagenome</name>
    <dbReference type="NCBI Taxonomy" id="412755"/>
    <lineage>
        <taxon>unclassified sequences</taxon>
        <taxon>metagenomes</taxon>
        <taxon>ecological metagenomes</taxon>
    </lineage>
</organism>
<evidence type="ECO:0000313" key="1">
    <source>
        <dbReference type="EMBL" id="KKL91288.1"/>
    </source>
</evidence>
<comment type="caution">
    <text evidence="1">The sequence shown here is derived from an EMBL/GenBank/DDBJ whole genome shotgun (WGS) entry which is preliminary data.</text>
</comment>
<dbReference type="EMBL" id="LAZR01019773">
    <property type="protein sequence ID" value="KKL91288.1"/>
    <property type="molecule type" value="Genomic_DNA"/>
</dbReference>
<gene>
    <name evidence="1" type="ORF">LCGC14_1896220</name>
</gene>
<dbReference type="AlphaFoldDB" id="A0A0F9FY93"/>
<sequence>MSDLRCTCGAWEEVEKALVKLSNFNCESRHEMKLDGVESANIIWDFLAGELRLQNNYGAIFHSVRVKYTCDLPGCVISLAEVAEPPAPKEREWLGGDELQDEKGRRAIVVGMKINAMSLSILTFVIIGNSPPIHIEAYVKEMKEHWRNLTIEAEQAGEK</sequence>
<accession>A0A0F9FY93</accession>
<reference evidence="1" key="1">
    <citation type="journal article" date="2015" name="Nature">
        <title>Complex archaea that bridge the gap between prokaryotes and eukaryotes.</title>
        <authorList>
            <person name="Spang A."/>
            <person name="Saw J.H."/>
            <person name="Jorgensen S.L."/>
            <person name="Zaremba-Niedzwiedzka K."/>
            <person name="Martijn J."/>
            <person name="Lind A.E."/>
            <person name="van Eijk R."/>
            <person name="Schleper C."/>
            <person name="Guy L."/>
            <person name="Ettema T.J."/>
        </authorList>
    </citation>
    <scope>NUCLEOTIDE SEQUENCE</scope>
</reference>